<dbReference type="PANTHER" id="PTHR33361:SF15">
    <property type="entry name" value="DUF885 FAMILY LIPOPROTEIN"/>
    <property type="match status" value="1"/>
</dbReference>
<comment type="caution">
    <text evidence="2">The sequence shown here is derived from an EMBL/GenBank/DDBJ whole genome shotgun (WGS) entry which is preliminary data.</text>
</comment>
<dbReference type="Proteomes" id="UP000320184">
    <property type="component" value="Unassembled WGS sequence"/>
</dbReference>
<name>A0A538SHD2_UNCEI</name>
<feature type="compositionally biased region" description="Polar residues" evidence="1">
    <location>
        <begin position="28"/>
        <end position="38"/>
    </location>
</feature>
<dbReference type="AlphaFoldDB" id="A0A538SHD2"/>
<proteinExistence type="predicted"/>
<reference evidence="2 3" key="1">
    <citation type="journal article" date="2019" name="Nat. Microbiol.">
        <title>Mediterranean grassland soil C-N compound turnover is dependent on rainfall and depth, and is mediated by genomically divergent microorganisms.</title>
        <authorList>
            <person name="Diamond S."/>
            <person name="Andeer P.F."/>
            <person name="Li Z."/>
            <person name="Crits-Christoph A."/>
            <person name="Burstein D."/>
            <person name="Anantharaman K."/>
            <person name="Lane K.R."/>
            <person name="Thomas B.C."/>
            <person name="Pan C."/>
            <person name="Northen T.R."/>
            <person name="Banfield J.F."/>
        </authorList>
    </citation>
    <scope>NUCLEOTIDE SEQUENCE [LARGE SCALE GENOMIC DNA]</scope>
    <source>
        <strain evidence="2">WS_3</strain>
    </source>
</reference>
<evidence type="ECO:0000313" key="3">
    <source>
        <dbReference type="Proteomes" id="UP000320184"/>
    </source>
</evidence>
<evidence type="ECO:0000256" key="1">
    <source>
        <dbReference type="SAM" id="MobiDB-lite"/>
    </source>
</evidence>
<dbReference type="EMBL" id="VBOT01000091">
    <property type="protein sequence ID" value="TMQ50773.1"/>
    <property type="molecule type" value="Genomic_DNA"/>
</dbReference>
<gene>
    <name evidence="2" type="ORF">E6K73_07200</name>
</gene>
<accession>A0A538SHD2</accession>
<sequence>MATRPSPRETASSSMSCPVRAGARPPTSCASADPSSSRKAAGLRARSGRGPSVAFTRPIMIETTRKLSALSEEFVEVAFRHEPAAATQAGIHDYDHELPDHSREGFQRQLVWLRDFDGRLTAGVRAEDLPPAQQVDHALLRSRVGSMRHSLEQLQEHRRNPVRYSETALQGVFLLLARPFAPLEERKESILARLMAIPEYLDSARSNLDRVPGEFVEIASEVNLAAPAFVDEVMRALLRSFPGEAERIEHAGARARLGFLRYQEFLDRTVATGPDAELGIGELAMNERLAREHLLALDCAALESLGREHVQRTVRLLEEAARRIDPSRTWREVVDDARRRRPEASKLRETYVAETERARRFAEEKRIAPIPAGPLEIIDTPAFYRPLTPYAAYLPPGPFDEDQTGNFYVTPIDLSRPRAEQLEQLGGHNLPGLPLAVVHEAYPGHHLQALHANRACSRLRQLAQSPLFAEGWALYCEDMMHEEGFFKDPVTRVLQLRNLLWRACRVVIDVRLHTGRMAFGPAVDYLVEQAMLERVNAEKEVRWYALRPTHPMSYLVGKLEILAIREEARRLMGARFNLHDFHTALLAGGTLPPALARDDLSRRFGAS</sequence>
<dbReference type="PANTHER" id="PTHR33361">
    <property type="entry name" value="GLR0591 PROTEIN"/>
    <property type="match status" value="1"/>
</dbReference>
<organism evidence="2 3">
    <name type="scientific">Eiseniibacteriota bacterium</name>
    <dbReference type="NCBI Taxonomy" id="2212470"/>
    <lineage>
        <taxon>Bacteria</taxon>
        <taxon>Candidatus Eiseniibacteriota</taxon>
    </lineage>
</organism>
<dbReference type="InterPro" id="IPR010281">
    <property type="entry name" value="DUF885"/>
</dbReference>
<protein>
    <submittedName>
        <fullName evidence="2">DUF885 domain-containing protein</fullName>
    </submittedName>
</protein>
<feature type="region of interest" description="Disordered" evidence="1">
    <location>
        <begin position="1"/>
        <end position="51"/>
    </location>
</feature>
<dbReference type="Pfam" id="PF05960">
    <property type="entry name" value="DUF885"/>
    <property type="match status" value="1"/>
</dbReference>
<evidence type="ECO:0000313" key="2">
    <source>
        <dbReference type="EMBL" id="TMQ50773.1"/>
    </source>
</evidence>